<comment type="caution">
    <text evidence="7">The sequence shown here is derived from an EMBL/GenBank/DDBJ whole genome shotgun (WGS) entry which is preliminary data.</text>
</comment>
<reference evidence="7" key="1">
    <citation type="submission" date="2020-05" db="EMBL/GenBank/DDBJ databases">
        <title>Phylogenomic resolution of chytrid fungi.</title>
        <authorList>
            <person name="Stajich J.E."/>
            <person name="Amses K."/>
            <person name="Simmons R."/>
            <person name="Seto K."/>
            <person name="Myers J."/>
            <person name="Bonds A."/>
            <person name="Quandt C.A."/>
            <person name="Barry K."/>
            <person name="Liu P."/>
            <person name="Grigoriev I."/>
            <person name="Longcore J.E."/>
            <person name="James T.Y."/>
        </authorList>
    </citation>
    <scope>NUCLEOTIDE SEQUENCE</scope>
    <source>
        <strain evidence="7">PLAUS21</strain>
    </source>
</reference>
<gene>
    <name evidence="7" type="ORF">HK103_004374</name>
</gene>
<dbReference type="GO" id="GO:0016592">
    <property type="term" value="C:mediator complex"/>
    <property type="evidence" value="ECO:0007669"/>
    <property type="project" value="InterPro"/>
</dbReference>
<keyword evidence="8" id="KW-1185">Reference proteome</keyword>
<feature type="non-terminal residue" evidence="7">
    <location>
        <position position="117"/>
    </location>
</feature>
<proteinExistence type="inferred from homology"/>
<dbReference type="AlphaFoldDB" id="A0AAD5U8P8"/>
<organism evidence="7 8">
    <name type="scientific">Boothiomyces macroporosus</name>
    <dbReference type="NCBI Taxonomy" id="261099"/>
    <lineage>
        <taxon>Eukaryota</taxon>
        <taxon>Fungi</taxon>
        <taxon>Fungi incertae sedis</taxon>
        <taxon>Chytridiomycota</taxon>
        <taxon>Chytridiomycota incertae sedis</taxon>
        <taxon>Chytridiomycetes</taxon>
        <taxon>Rhizophydiales</taxon>
        <taxon>Terramycetaceae</taxon>
        <taxon>Boothiomyces</taxon>
    </lineage>
</organism>
<evidence type="ECO:0000256" key="6">
    <source>
        <dbReference type="SAM" id="Coils"/>
    </source>
</evidence>
<dbReference type="EMBL" id="JADGKB010000357">
    <property type="protein sequence ID" value="KAJ3249803.1"/>
    <property type="molecule type" value="Genomic_DNA"/>
</dbReference>
<feature type="coiled-coil region" evidence="6">
    <location>
        <begin position="71"/>
        <end position="112"/>
    </location>
</feature>
<keyword evidence="3" id="KW-0805">Transcription regulation</keyword>
<keyword evidence="5" id="KW-0539">Nucleus</keyword>
<dbReference type="GO" id="GO:0006357">
    <property type="term" value="P:regulation of transcription by RNA polymerase II"/>
    <property type="evidence" value="ECO:0007669"/>
    <property type="project" value="InterPro"/>
</dbReference>
<evidence type="ECO:0000256" key="1">
    <source>
        <dbReference type="ARBA" id="ARBA00004123"/>
    </source>
</evidence>
<comment type="similarity">
    <text evidence="2">Belongs to the Mediator complex subunit 22 family.</text>
</comment>
<dbReference type="InterPro" id="IPR009332">
    <property type="entry name" value="Med22"/>
</dbReference>
<evidence type="ECO:0000256" key="5">
    <source>
        <dbReference type="ARBA" id="ARBA00023242"/>
    </source>
</evidence>
<keyword evidence="6" id="KW-0175">Coiled coil</keyword>
<dbReference type="Pfam" id="PF06179">
    <property type="entry name" value="Med22"/>
    <property type="match status" value="1"/>
</dbReference>
<evidence type="ECO:0000313" key="8">
    <source>
        <dbReference type="Proteomes" id="UP001210925"/>
    </source>
</evidence>
<dbReference type="Proteomes" id="UP001210925">
    <property type="component" value="Unassembled WGS sequence"/>
</dbReference>
<protein>
    <submittedName>
        <fullName evidence="7">Uncharacterized protein</fullName>
    </submittedName>
</protein>
<evidence type="ECO:0000256" key="4">
    <source>
        <dbReference type="ARBA" id="ARBA00023163"/>
    </source>
</evidence>
<accession>A0AAD5U8P8</accession>
<comment type="subcellular location">
    <subcellularLocation>
        <location evidence="1">Nucleus</location>
    </subcellularLocation>
</comment>
<evidence type="ECO:0000256" key="2">
    <source>
        <dbReference type="ARBA" id="ARBA00005942"/>
    </source>
</evidence>
<keyword evidence="4" id="KW-0804">Transcription</keyword>
<evidence type="ECO:0000313" key="7">
    <source>
        <dbReference type="EMBL" id="KAJ3249803.1"/>
    </source>
</evidence>
<name>A0AAD5U8P8_9FUNG</name>
<evidence type="ECO:0000256" key="3">
    <source>
        <dbReference type="ARBA" id="ARBA00023015"/>
    </source>
</evidence>
<sequence>MEKEIDEKLQQFLNNLSLAIQSLTSRKNDVLKTKVQLEHDTLLIKRAASNMTLQVESLLETTSLLKQSILLNDLSKLNKQIKSRKVGLQEQRENNITELKNYLNELSELEDEINSAL</sequence>
<dbReference type="GO" id="GO:0003712">
    <property type="term" value="F:transcription coregulator activity"/>
    <property type="evidence" value="ECO:0007669"/>
    <property type="project" value="InterPro"/>
</dbReference>